<accession>A0A0L0SSG4</accession>
<name>A0A0L0SSG4_ALLM3</name>
<dbReference type="Proteomes" id="UP000054350">
    <property type="component" value="Unassembled WGS sequence"/>
</dbReference>
<organism evidence="2 3">
    <name type="scientific">Allomyces macrogynus (strain ATCC 38327)</name>
    <name type="common">Allomyces javanicus var. macrogynus</name>
    <dbReference type="NCBI Taxonomy" id="578462"/>
    <lineage>
        <taxon>Eukaryota</taxon>
        <taxon>Fungi</taxon>
        <taxon>Fungi incertae sedis</taxon>
        <taxon>Blastocladiomycota</taxon>
        <taxon>Blastocladiomycetes</taxon>
        <taxon>Blastocladiales</taxon>
        <taxon>Blastocladiaceae</taxon>
        <taxon>Allomyces</taxon>
    </lineage>
</organism>
<gene>
    <name evidence="2" type="ORF">AMAG_19470</name>
</gene>
<evidence type="ECO:0000313" key="3">
    <source>
        <dbReference type="Proteomes" id="UP000054350"/>
    </source>
</evidence>
<dbReference type="PANTHER" id="PTHR32138:SF0">
    <property type="entry name" value="PHOSPHATIDYLETHANOLAMINE N-METHYLTRANSFERASE"/>
    <property type="match status" value="1"/>
</dbReference>
<sequence>MAQRARWRPPCDGVGPYPCVPRFSSPDPTDGEPPAGTRCPRRACWPQTSTASRGVWKYVRSDTQVAPTGPPTDGKGNQVEYDVTFSGSALPWAPGVYEARAHYDDSHTIVAVSPPITIEAPVVNPDPTPADIALLVRVCGAVDAPTGDPEWDVANVPAEIAPRLAAAIDAAYGVEFHPDVVETLGTVREVAEKVAEARVSLYPPRRTRTLSEESSVGGMPSPPAQD</sequence>
<keyword evidence="3" id="KW-1185">Reference proteome</keyword>
<reference evidence="2 3" key="1">
    <citation type="submission" date="2009-11" db="EMBL/GenBank/DDBJ databases">
        <title>Annotation of Allomyces macrogynus ATCC 38327.</title>
        <authorList>
            <consortium name="The Broad Institute Genome Sequencing Platform"/>
            <person name="Russ C."/>
            <person name="Cuomo C."/>
            <person name="Burger G."/>
            <person name="Gray M.W."/>
            <person name="Holland P.W.H."/>
            <person name="King N."/>
            <person name="Lang F.B.F."/>
            <person name="Roger A.J."/>
            <person name="Ruiz-Trillo I."/>
            <person name="Young S.K."/>
            <person name="Zeng Q."/>
            <person name="Gargeya S."/>
            <person name="Fitzgerald M."/>
            <person name="Haas B."/>
            <person name="Abouelleil A."/>
            <person name="Alvarado L."/>
            <person name="Arachchi H.M."/>
            <person name="Berlin A."/>
            <person name="Chapman S.B."/>
            <person name="Gearin G."/>
            <person name="Goldberg J."/>
            <person name="Griggs A."/>
            <person name="Gujja S."/>
            <person name="Hansen M."/>
            <person name="Heiman D."/>
            <person name="Howarth C."/>
            <person name="Larimer J."/>
            <person name="Lui A."/>
            <person name="MacDonald P.J.P."/>
            <person name="McCowen C."/>
            <person name="Montmayeur A."/>
            <person name="Murphy C."/>
            <person name="Neiman D."/>
            <person name="Pearson M."/>
            <person name="Priest M."/>
            <person name="Roberts A."/>
            <person name="Saif S."/>
            <person name="Shea T."/>
            <person name="Sisk P."/>
            <person name="Stolte C."/>
            <person name="Sykes S."/>
            <person name="Wortman J."/>
            <person name="Nusbaum C."/>
            <person name="Birren B."/>
        </authorList>
    </citation>
    <scope>NUCLEOTIDE SEQUENCE [LARGE SCALE GENOMIC DNA]</scope>
    <source>
        <strain evidence="2 3">ATCC 38327</strain>
    </source>
</reference>
<dbReference type="EMBL" id="GG745347">
    <property type="protein sequence ID" value="KNE65452.1"/>
    <property type="molecule type" value="Genomic_DNA"/>
</dbReference>
<protein>
    <submittedName>
        <fullName evidence="2">Uncharacterized protein</fullName>
    </submittedName>
</protein>
<evidence type="ECO:0000256" key="1">
    <source>
        <dbReference type="SAM" id="MobiDB-lite"/>
    </source>
</evidence>
<dbReference type="PANTHER" id="PTHR32138">
    <property type="entry name" value="PHOSPHATIDYLETHANOLAMINE N-METHYLTRANSFERASE"/>
    <property type="match status" value="1"/>
</dbReference>
<dbReference type="AlphaFoldDB" id="A0A0L0SSG4"/>
<dbReference type="STRING" id="578462.A0A0L0SSG4"/>
<evidence type="ECO:0000313" key="2">
    <source>
        <dbReference type="EMBL" id="KNE65452.1"/>
    </source>
</evidence>
<dbReference type="GO" id="GO:0006656">
    <property type="term" value="P:phosphatidylcholine biosynthetic process"/>
    <property type="evidence" value="ECO:0007669"/>
    <property type="project" value="TreeGrafter"/>
</dbReference>
<dbReference type="GO" id="GO:0004608">
    <property type="term" value="F:phosphatidylethanolamine N-methyltransferase activity"/>
    <property type="evidence" value="ECO:0007669"/>
    <property type="project" value="TreeGrafter"/>
</dbReference>
<feature type="region of interest" description="Disordered" evidence="1">
    <location>
        <begin position="18"/>
        <end position="41"/>
    </location>
</feature>
<dbReference type="VEuPathDB" id="FungiDB:AMAG_19470"/>
<feature type="region of interest" description="Disordered" evidence="1">
    <location>
        <begin position="205"/>
        <end position="226"/>
    </location>
</feature>
<proteinExistence type="predicted"/>
<reference evidence="3" key="2">
    <citation type="submission" date="2009-11" db="EMBL/GenBank/DDBJ databases">
        <title>The Genome Sequence of Allomyces macrogynus strain ATCC 38327.</title>
        <authorList>
            <consortium name="The Broad Institute Genome Sequencing Platform"/>
            <person name="Russ C."/>
            <person name="Cuomo C."/>
            <person name="Shea T."/>
            <person name="Young S.K."/>
            <person name="Zeng Q."/>
            <person name="Koehrsen M."/>
            <person name="Haas B."/>
            <person name="Borodovsky M."/>
            <person name="Guigo R."/>
            <person name="Alvarado L."/>
            <person name="Berlin A."/>
            <person name="Borenstein D."/>
            <person name="Chen Z."/>
            <person name="Engels R."/>
            <person name="Freedman E."/>
            <person name="Gellesch M."/>
            <person name="Goldberg J."/>
            <person name="Griggs A."/>
            <person name="Gujja S."/>
            <person name="Heiman D."/>
            <person name="Hepburn T."/>
            <person name="Howarth C."/>
            <person name="Jen D."/>
            <person name="Larson L."/>
            <person name="Lewis B."/>
            <person name="Mehta T."/>
            <person name="Park D."/>
            <person name="Pearson M."/>
            <person name="Roberts A."/>
            <person name="Saif S."/>
            <person name="Shenoy N."/>
            <person name="Sisk P."/>
            <person name="Stolte C."/>
            <person name="Sykes S."/>
            <person name="Walk T."/>
            <person name="White J."/>
            <person name="Yandava C."/>
            <person name="Burger G."/>
            <person name="Gray M.W."/>
            <person name="Holland P.W.H."/>
            <person name="King N."/>
            <person name="Lang F.B.F."/>
            <person name="Roger A.J."/>
            <person name="Ruiz-Trillo I."/>
            <person name="Lander E."/>
            <person name="Nusbaum C."/>
        </authorList>
    </citation>
    <scope>NUCLEOTIDE SEQUENCE [LARGE SCALE GENOMIC DNA]</scope>
    <source>
        <strain evidence="3">ATCC 38327</strain>
    </source>
</reference>